<feature type="region of interest" description="Disordered" evidence="1">
    <location>
        <begin position="130"/>
        <end position="162"/>
    </location>
</feature>
<gene>
    <name evidence="2" type="ORF">TRAPUB_5366</name>
</gene>
<keyword evidence="3" id="KW-1185">Reference proteome</keyword>
<proteinExistence type="predicted"/>
<feature type="compositionally biased region" description="Basic and acidic residues" evidence="1">
    <location>
        <begin position="140"/>
        <end position="150"/>
    </location>
</feature>
<protein>
    <submittedName>
        <fullName evidence="2">Uncharacterized protein</fullName>
    </submittedName>
</protein>
<dbReference type="STRING" id="154538.A0A1M2V8Q8"/>
<comment type="caution">
    <text evidence="2">The sequence shown here is derived from an EMBL/GenBank/DDBJ whole genome shotgun (WGS) entry which is preliminary data.</text>
</comment>
<organism evidence="2 3">
    <name type="scientific">Trametes pubescens</name>
    <name type="common">White-rot fungus</name>
    <dbReference type="NCBI Taxonomy" id="154538"/>
    <lineage>
        <taxon>Eukaryota</taxon>
        <taxon>Fungi</taxon>
        <taxon>Dikarya</taxon>
        <taxon>Basidiomycota</taxon>
        <taxon>Agaricomycotina</taxon>
        <taxon>Agaricomycetes</taxon>
        <taxon>Polyporales</taxon>
        <taxon>Polyporaceae</taxon>
        <taxon>Trametes</taxon>
    </lineage>
</organism>
<sequence>MWYAAKHHTSNVVVKHQCKLVGWPASIPFTSISEIRGGVPPLLELLRRWNLPDGDADKLHFERATPEDIANAAQDPESVHPNPTQLEAEKLKVAAAKAEEVQAKAAVFVVPVCTHHPHDLRFVGLDLTSTQPASDSVMPKAERNQRVDQGRRRKRKSDGSLR</sequence>
<dbReference type="Proteomes" id="UP000184267">
    <property type="component" value="Unassembled WGS sequence"/>
</dbReference>
<dbReference type="OrthoDB" id="2753955at2759"/>
<accession>A0A1M2V8Q8</accession>
<evidence type="ECO:0000313" key="2">
    <source>
        <dbReference type="EMBL" id="OJT03949.1"/>
    </source>
</evidence>
<evidence type="ECO:0000313" key="3">
    <source>
        <dbReference type="Proteomes" id="UP000184267"/>
    </source>
</evidence>
<reference evidence="2 3" key="1">
    <citation type="submission" date="2016-10" db="EMBL/GenBank/DDBJ databases">
        <title>Genome sequence of the basidiomycete white-rot fungus Trametes pubescens.</title>
        <authorList>
            <person name="Makela M.R."/>
            <person name="Granchi Z."/>
            <person name="Peng M."/>
            <person name="De Vries R.P."/>
            <person name="Grigoriev I."/>
            <person name="Riley R."/>
            <person name="Hilden K."/>
        </authorList>
    </citation>
    <scope>NUCLEOTIDE SEQUENCE [LARGE SCALE GENOMIC DNA]</scope>
    <source>
        <strain evidence="2 3">FBCC735</strain>
    </source>
</reference>
<dbReference type="EMBL" id="MNAD01001571">
    <property type="protein sequence ID" value="OJT03949.1"/>
    <property type="molecule type" value="Genomic_DNA"/>
</dbReference>
<name>A0A1M2V8Q8_TRAPU</name>
<evidence type="ECO:0000256" key="1">
    <source>
        <dbReference type="SAM" id="MobiDB-lite"/>
    </source>
</evidence>
<feature type="non-terminal residue" evidence="2">
    <location>
        <position position="162"/>
    </location>
</feature>
<dbReference type="AlphaFoldDB" id="A0A1M2V8Q8"/>
<feature type="region of interest" description="Disordered" evidence="1">
    <location>
        <begin position="65"/>
        <end position="84"/>
    </location>
</feature>